<evidence type="ECO:0000256" key="6">
    <source>
        <dbReference type="ARBA" id="ARBA00022839"/>
    </source>
</evidence>
<keyword evidence="4" id="KW-0004">4Fe-4S</keyword>
<proteinExistence type="inferred from homology"/>
<evidence type="ECO:0000256" key="3">
    <source>
        <dbReference type="ARBA" id="ARBA00011245"/>
    </source>
</evidence>
<dbReference type="Proteomes" id="UP000310421">
    <property type="component" value="Unassembled WGS sequence"/>
</dbReference>
<reference evidence="8 9" key="1">
    <citation type="submission" date="2018-10" db="EMBL/GenBank/DDBJ databases">
        <title>Fifty Aureobasidium pullulans genomes reveal a recombining polyextremotolerant generalist.</title>
        <authorList>
            <person name="Gostincar C."/>
            <person name="Turk M."/>
            <person name="Zajc J."/>
            <person name="Gunde-Cimerman N."/>
        </authorList>
    </citation>
    <scope>NUCLEOTIDE SEQUENCE [LARGE SCALE GENOMIC DNA]</scope>
    <source>
        <strain evidence="8 9">EXF-10751</strain>
    </source>
</reference>
<organism evidence="8 9">
    <name type="scientific">Aureobasidium pullulans</name>
    <name type="common">Black yeast</name>
    <name type="synonym">Pullularia pullulans</name>
    <dbReference type="NCBI Taxonomy" id="5580"/>
    <lineage>
        <taxon>Eukaryota</taxon>
        <taxon>Fungi</taxon>
        <taxon>Dikarya</taxon>
        <taxon>Ascomycota</taxon>
        <taxon>Pezizomycotina</taxon>
        <taxon>Dothideomycetes</taxon>
        <taxon>Dothideomycetidae</taxon>
        <taxon>Dothideales</taxon>
        <taxon>Saccotheciaceae</taxon>
        <taxon>Aureobasidium</taxon>
    </lineage>
</organism>
<evidence type="ECO:0000313" key="9">
    <source>
        <dbReference type="Proteomes" id="UP000310421"/>
    </source>
</evidence>
<dbReference type="EMBL" id="QZAN01000018">
    <property type="protein sequence ID" value="THW64705.1"/>
    <property type="molecule type" value="Genomic_DNA"/>
</dbReference>
<comment type="similarity">
    <text evidence="2">Belongs to the EXO5 family.</text>
</comment>
<keyword evidence="6" id="KW-0378">Hydrolase</keyword>
<dbReference type="GO" id="GO:0005739">
    <property type="term" value="C:mitochondrion"/>
    <property type="evidence" value="ECO:0007669"/>
    <property type="project" value="TreeGrafter"/>
</dbReference>
<dbReference type="GO" id="GO:0045145">
    <property type="term" value="F:single-stranded DNA 5'-3' DNA exonuclease activity"/>
    <property type="evidence" value="ECO:0007669"/>
    <property type="project" value="InterPro"/>
</dbReference>
<keyword evidence="4" id="KW-0479">Metal-binding</keyword>
<dbReference type="PANTHER" id="PTHR14464">
    <property type="entry name" value="EXONUCLEASE V"/>
    <property type="match status" value="1"/>
</dbReference>
<name>A0A4S8ZFW2_AURPU</name>
<evidence type="ECO:0000256" key="7">
    <source>
        <dbReference type="SAM" id="MobiDB-lite"/>
    </source>
</evidence>
<keyword evidence="4" id="KW-0411">Iron-sulfur</keyword>
<evidence type="ECO:0000256" key="2">
    <source>
        <dbReference type="ARBA" id="ARBA00009797"/>
    </source>
</evidence>
<dbReference type="Pfam" id="PF09810">
    <property type="entry name" value="Exo5"/>
    <property type="match status" value="2"/>
</dbReference>
<evidence type="ECO:0000256" key="1">
    <source>
        <dbReference type="ARBA" id="ARBA00001966"/>
    </source>
</evidence>
<evidence type="ECO:0000256" key="5">
    <source>
        <dbReference type="ARBA" id="ARBA00022722"/>
    </source>
</evidence>
<keyword evidence="5" id="KW-0540">Nuclease</keyword>
<evidence type="ECO:0008006" key="10">
    <source>
        <dbReference type="Google" id="ProtNLM"/>
    </source>
</evidence>
<comment type="subunit">
    <text evidence="3">Monomer.</text>
</comment>
<evidence type="ECO:0000313" key="8">
    <source>
        <dbReference type="EMBL" id="THW64705.1"/>
    </source>
</evidence>
<sequence length="679" mass="75410">MSTIEHQGGPPLRSTAAHVLYESFCARDIYTQIHLVSSRVAGIVQPNITQSIATNNDDEGIMTGQDVTLDDGKESDYGSDFGTDDEATLSILLTEAVSQPSASVTNNVEDLPGTLSLSPFARGTRRKYVDDEGVVFEMVSRDGPVGEASIEIEYDEQNRTSFSPRPDAARLSVPPREVDTGPEQPDPLDPRSPIDRFRTPPKKNLSVTDIVSPAWCELQYWYSLTKYGRVRRTAAMKQGSSVHKVLEEQAATVLPVDTIKLLVERILKEELKAVVPTDTVQQVVQKALDQEKRTAVPLDVVGGLIHQVLEKGKLEPVAVDTVSASVHKATGAQVQKAISVDVETKEDAFGLRIWNIIQNLRTLRTTGMAREFETWAVIEGQVVNGIIDELSYDCPDEDFEADIIQKREETKAPKRGRPKKQKVVPESQTNLNTFFTGSQKAETDDSAWLGNPHHNRRIYITDVKTRGSRSMPKGEASFRPTSMQLMMYHRMLSLLASNSVPAEQVFTRYSVDSSASFSDMFIAQLGSIETDLHSGSVEHSDLPVHGGQDPIDELLAHNSLDKLWSLMISEFQLTIPFSNKPSSPSPIGDVLRAEFRASGSGSVIGSKTFAYDSDVLDAYLKKTMAWWNGERMPKGVEIEEAFKCRMCEFAEVCTWRKDKVEEGIRKSRLRNQGKKKSDV</sequence>
<evidence type="ECO:0000256" key="4">
    <source>
        <dbReference type="ARBA" id="ARBA00022485"/>
    </source>
</evidence>
<protein>
    <recommendedName>
        <fullName evidence="10">Exonuclease V</fullName>
    </recommendedName>
</protein>
<dbReference type="InterPro" id="IPR019190">
    <property type="entry name" value="EXOV"/>
</dbReference>
<dbReference type="AlphaFoldDB" id="A0A4S8ZFW2"/>
<accession>A0A4S8ZFW2</accession>
<feature type="region of interest" description="Disordered" evidence="7">
    <location>
        <begin position="407"/>
        <end position="431"/>
    </location>
</feature>
<feature type="compositionally biased region" description="Basic and acidic residues" evidence="7">
    <location>
        <begin position="188"/>
        <end position="198"/>
    </location>
</feature>
<dbReference type="PANTHER" id="PTHR14464:SF4">
    <property type="entry name" value="EXONUCLEASE V"/>
    <property type="match status" value="1"/>
</dbReference>
<keyword evidence="6" id="KW-0269">Exonuclease</keyword>
<comment type="cofactor">
    <cofactor evidence="1">
        <name>[4Fe-4S] cluster</name>
        <dbReference type="ChEBI" id="CHEBI:49883"/>
    </cofactor>
</comment>
<feature type="region of interest" description="Disordered" evidence="7">
    <location>
        <begin position="155"/>
        <end position="200"/>
    </location>
</feature>
<dbReference type="GO" id="GO:0036297">
    <property type="term" value="P:interstrand cross-link repair"/>
    <property type="evidence" value="ECO:0007669"/>
    <property type="project" value="TreeGrafter"/>
</dbReference>
<feature type="compositionally biased region" description="Basic residues" evidence="7">
    <location>
        <begin position="413"/>
        <end position="422"/>
    </location>
</feature>
<keyword evidence="4" id="KW-0408">Iron</keyword>
<dbReference type="GO" id="GO:0005634">
    <property type="term" value="C:nucleus"/>
    <property type="evidence" value="ECO:0007669"/>
    <property type="project" value="TreeGrafter"/>
</dbReference>
<dbReference type="GO" id="GO:0051539">
    <property type="term" value="F:4 iron, 4 sulfur cluster binding"/>
    <property type="evidence" value="ECO:0007669"/>
    <property type="project" value="UniProtKB-KW"/>
</dbReference>
<gene>
    <name evidence="8" type="ORF">D6D20_02707</name>
</gene>
<comment type="caution">
    <text evidence="8">The sequence shown here is derived from an EMBL/GenBank/DDBJ whole genome shotgun (WGS) entry which is preliminary data.</text>
</comment>